<comment type="caution">
    <text evidence="2">The sequence shown here is derived from an EMBL/GenBank/DDBJ whole genome shotgun (WGS) entry which is preliminary data.</text>
</comment>
<evidence type="ECO:0000313" key="3">
    <source>
        <dbReference type="Proteomes" id="UP001175000"/>
    </source>
</evidence>
<feature type="region of interest" description="Disordered" evidence="1">
    <location>
        <begin position="134"/>
        <end position="172"/>
    </location>
</feature>
<evidence type="ECO:0000256" key="1">
    <source>
        <dbReference type="SAM" id="MobiDB-lite"/>
    </source>
</evidence>
<evidence type="ECO:0000313" key="2">
    <source>
        <dbReference type="EMBL" id="KAK0619404.1"/>
    </source>
</evidence>
<feature type="compositionally biased region" description="Polar residues" evidence="1">
    <location>
        <begin position="134"/>
        <end position="145"/>
    </location>
</feature>
<dbReference type="EMBL" id="JAULSU010000004">
    <property type="protein sequence ID" value="KAK0619404.1"/>
    <property type="molecule type" value="Genomic_DNA"/>
</dbReference>
<dbReference type="AlphaFoldDB" id="A0AA39WPW0"/>
<reference evidence="2" key="1">
    <citation type="submission" date="2023-06" db="EMBL/GenBank/DDBJ databases">
        <title>Genome-scale phylogeny and comparative genomics of the fungal order Sordariales.</title>
        <authorList>
            <consortium name="Lawrence Berkeley National Laboratory"/>
            <person name="Hensen N."/>
            <person name="Bonometti L."/>
            <person name="Westerberg I."/>
            <person name="Brannstrom I.O."/>
            <person name="Guillou S."/>
            <person name="Cros-Aarteil S."/>
            <person name="Calhoun S."/>
            <person name="Haridas S."/>
            <person name="Kuo A."/>
            <person name="Mondo S."/>
            <person name="Pangilinan J."/>
            <person name="Riley R."/>
            <person name="Labutti K."/>
            <person name="Andreopoulos B."/>
            <person name="Lipzen A."/>
            <person name="Chen C."/>
            <person name="Yanf M."/>
            <person name="Daum C."/>
            <person name="Ng V."/>
            <person name="Clum A."/>
            <person name="Steindorff A."/>
            <person name="Ohm R."/>
            <person name="Martin F."/>
            <person name="Silar P."/>
            <person name="Natvig D."/>
            <person name="Lalanne C."/>
            <person name="Gautier V."/>
            <person name="Ament-Velasquez S.L."/>
            <person name="Kruys A."/>
            <person name="Hutchinson M.I."/>
            <person name="Powell A.J."/>
            <person name="Barry K."/>
            <person name="Miller A.N."/>
            <person name="Grigoriev I.V."/>
            <person name="Debuchy R."/>
            <person name="Gladieux P."/>
            <person name="Thoren M.H."/>
            <person name="Johannesson H."/>
        </authorList>
    </citation>
    <scope>NUCLEOTIDE SEQUENCE</scope>
    <source>
        <strain evidence="2">CBS 606.72</strain>
    </source>
</reference>
<protein>
    <submittedName>
        <fullName evidence="2">Uncharacterized protein</fullName>
    </submittedName>
</protein>
<accession>A0AA39WPW0</accession>
<feature type="region of interest" description="Disordered" evidence="1">
    <location>
        <begin position="185"/>
        <end position="220"/>
    </location>
</feature>
<proteinExistence type="predicted"/>
<gene>
    <name evidence="2" type="ORF">B0T14DRAFT_207907</name>
</gene>
<sequence length="220" mass="23719">MGLQSHGRHSPCLSPAACASLQVRAHAVRVTYKLTTDRIRLTGRKPACISTGAMHLSMSMGRRNLDTAVWWHVPCLVAGLSKRGDCPNQRRWLAWANKAPMFPTATPPDSTRQTPMPSRQGKLRMEWLLRSPAVSPNSINSNQPPADSPHSLALPPSDLPRPLPSGIGGGDGDFCVPAGGTLGRAMARSRKSRGRDLTMSSGFGRNSKLAMPSNGLLLKR</sequence>
<name>A0AA39WPW0_9PEZI</name>
<organism evidence="2 3">
    <name type="scientific">Immersiella caudata</name>
    <dbReference type="NCBI Taxonomy" id="314043"/>
    <lineage>
        <taxon>Eukaryota</taxon>
        <taxon>Fungi</taxon>
        <taxon>Dikarya</taxon>
        <taxon>Ascomycota</taxon>
        <taxon>Pezizomycotina</taxon>
        <taxon>Sordariomycetes</taxon>
        <taxon>Sordariomycetidae</taxon>
        <taxon>Sordariales</taxon>
        <taxon>Lasiosphaeriaceae</taxon>
        <taxon>Immersiella</taxon>
    </lineage>
</organism>
<dbReference type="Proteomes" id="UP001175000">
    <property type="component" value="Unassembled WGS sequence"/>
</dbReference>
<keyword evidence="3" id="KW-1185">Reference proteome</keyword>